<comment type="caution">
    <text evidence="9">The sequence shown here is derived from an EMBL/GenBank/DDBJ whole genome shotgun (WGS) entry which is preliminary data.</text>
</comment>
<evidence type="ECO:0000256" key="7">
    <source>
        <dbReference type="PROSITE-ProRule" id="PRU00042"/>
    </source>
</evidence>
<protein>
    <recommendedName>
        <fullName evidence="8">C2H2-type domain-containing protein</fullName>
    </recommendedName>
</protein>
<proteinExistence type="predicted"/>
<dbReference type="PANTHER" id="PTHR24394">
    <property type="entry name" value="ZINC FINGER PROTEIN"/>
    <property type="match status" value="1"/>
</dbReference>
<keyword evidence="10" id="KW-1185">Reference proteome</keyword>
<feature type="domain" description="C2H2-type" evidence="8">
    <location>
        <begin position="157"/>
        <end position="185"/>
    </location>
</feature>
<evidence type="ECO:0000256" key="1">
    <source>
        <dbReference type="ARBA" id="ARBA00004123"/>
    </source>
</evidence>
<feature type="domain" description="C2H2-type" evidence="8">
    <location>
        <begin position="253"/>
        <end position="290"/>
    </location>
</feature>
<evidence type="ECO:0000256" key="3">
    <source>
        <dbReference type="ARBA" id="ARBA00022737"/>
    </source>
</evidence>
<keyword evidence="6" id="KW-0539">Nucleus</keyword>
<dbReference type="Pfam" id="PF00096">
    <property type="entry name" value="zf-C2H2"/>
    <property type="match status" value="3"/>
</dbReference>
<feature type="domain" description="C2H2-type" evidence="8">
    <location>
        <begin position="224"/>
        <end position="252"/>
    </location>
</feature>
<sequence length="313" mass="36745">MGSCEVKNVKTFQVFKSLEHRVNEVMAQHKNFDEKIFVDIECKHVKLEETSPSTTICKNEYQVYSPITKVEKQIPASYLKEKSLLILIKKDFDYYNNCLFKINPRMKIGECKDKKILKRTSQTKYSHQCKINRKLNEEKEVSLKRHINKKYKSIRKYECKICLKLFCYQSSLKRHVNVVHDRIKLFECDICHKSFGRKDTLKSHINAVHDRSKPFELHDRSKLFECDICHKSFGRKGNLKSHINGVHDRSKPFECTICHKSFGQKYRIQLHVSAVNLSKHINGVHSKKKPSNVKFITNHTGARITLKLTKCST</sequence>
<keyword evidence="4 7" id="KW-0863">Zinc-finger</keyword>
<name>A0ABD2WWW8_9HYME</name>
<evidence type="ECO:0000259" key="8">
    <source>
        <dbReference type="PROSITE" id="PS50157"/>
    </source>
</evidence>
<keyword evidence="3" id="KW-0677">Repeat</keyword>
<dbReference type="PANTHER" id="PTHR24394:SF29">
    <property type="entry name" value="MYONEURIN"/>
    <property type="match status" value="1"/>
</dbReference>
<dbReference type="SUPFAM" id="SSF57667">
    <property type="entry name" value="beta-beta-alpha zinc fingers"/>
    <property type="match status" value="2"/>
</dbReference>
<feature type="domain" description="C2H2-type" evidence="8">
    <location>
        <begin position="186"/>
        <end position="214"/>
    </location>
</feature>
<keyword evidence="2" id="KW-0479">Metal-binding</keyword>
<accession>A0ABD2WWW8</accession>
<dbReference type="AlphaFoldDB" id="A0ABD2WWW8"/>
<dbReference type="SMART" id="SM00355">
    <property type="entry name" value="ZnF_C2H2"/>
    <property type="match status" value="4"/>
</dbReference>
<dbReference type="PROSITE" id="PS00028">
    <property type="entry name" value="ZINC_FINGER_C2H2_1"/>
    <property type="match status" value="3"/>
</dbReference>
<comment type="subcellular location">
    <subcellularLocation>
        <location evidence="1">Nucleus</location>
    </subcellularLocation>
</comment>
<dbReference type="Gene3D" id="3.30.160.60">
    <property type="entry name" value="Classic Zinc Finger"/>
    <property type="match status" value="4"/>
</dbReference>
<dbReference type="GO" id="GO:0005634">
    <property type="term" value="C:nucleus"/>
    <property type="evidence" value="ECO:0007669"/>
    <property type="project" value="UniProtKB-SubCell"/>
</dbReference>
<reference evidence="9 10" key="1">
    <citation type="journal article" date="2024" name="bioRxiv">
        <title>A reference genome for Trichogramma kaykai: A tiny desert-dwelling parasitoid wasp with competing sex-ratio distorters.</title>
        <authorList>
            <person name="Culotta J."/>
            <person name="Lindsey A.R."/>
        </authorList>
    </citation>
    <scope>NUCLEOTIDE SEQUENCE [LARGE SCALE GENOMIC DNA]</scope>
    <source>
        <strain evidence="9 10">KSX58</strain>
    </source>
</reference>
<dbReference type="Proteomes" id="UP001627154">
    <property type="component" value="Unassembled WGS sequence"/>
</dbReference>
<gene>
    <name evidence="9" type="ORF">TKK_009101</name>
</gene>
<dbReference type="PROSITE" id="PS50157">
    <property type="entry name" value="ZINC_FINGER_C2H2_2"/>
    <property type="match status" value="4"/>
</dbReference>
<dbReference type="InterPro" id="IPR036236">
    <property type="entry name" value="Znf_C2H2_sf"/>
</dbReference>
<dbReference type="EMBL" id="JBJJXI010000067">
    <property type="protein sequence ID" value="KAL3397068.1"/>
    <property type="molecule type" value="Genomic_DNA"/>
</dbReference>
<organism evidence="9 10">
    <name type="scientific">Trichogramma kaykai</name>
    <dbReference type="NCBI Taxonomy" id="54128"/>
    <lineage>
        <taxon>Eukaryota</taxon>
        <taxon>Metazoa</taxon>
        <taxon>Ecdysozoa</taxon>
        <taxon>Arthropoda</taxon>
        <taxon>Hexapoda</taxon>
        <taxon>Insecta</taxon>
        <taxon>Pterygota</taxon>
        <taxon>Neoptera</taxon>
        <taxon>Endopterygota</taxon>
        <taxon>Hymenoptera</taxon>
        <taxon>Apocrita</taxon>
        <taxon>Proctotrupomorpha</taxon>
        <taxon>Chalcidoidea</taxon>
        <taxon>Trichogrammatidae</taxon>
        <taxon>Trichogramma</taxon>
    </lineage>
</organism>
<evidence type="ECO:0000256" key="2">
    <source>
        <dbReference type="ARBA" id="ARBA00022723"/>
    </source>
</evidence>
<dbReference type="FunFam" id="3.30.160.60:FF:000100">
    <property type="entry name" value="Zinc finger 45-like"/>
    <property type="match status" value="1"/>
</dbReference>
<evidence type="ECO:0000256" key="4">
    <source>
        <dbReference type="ARBA" id="ARBA00022771"/>
    </source>
</evidence>
<evidence type="ECO:0000313" key="10">
    <source>
        <dbReference type="Proteomes" id="UP001627154"/>
    </source>
</evidence>
<evidence type="ECO:0000256" key="5">
    <source>
        <dbReference type="ARBA" id="ARBA00022833"/>
    </source>
</evidence>
<evidence type="ECO:0000313" key="9">
    <source>
        <dbReference type="EMBL" id="KAL3397068.1"/>
    </source>
</evidence>
<dbReference type="InterPro" id="IPR013087">
    <property type="entry name" value="Znf_C2H2_type"/>
</dbReference>
<dbReference type="GO" id="GO:0008270">
    <property type="term" value="F:zinc ion binding"/>
    <property type="evidence" value="ECO:0007669"/>
    <property type="project" value="UniProtKB-KW"/>
</dbReference>
<evidence type="ECO:0000256" key="6">
    <source>
        <dbReference type="ARBA" id="ARBA00023242"/>
    </source>
</evidence>
<keyword evidence="5" id="KW-0862">Zinc</keyword>